<evidence type="ECO:0000313" key="2">
    <source>
        <dbReference type="EMBL" id="ODM88794.1"/>
    </source>
</evidence>
<accession>A0A1D2M793</accession>
<name>A0A1D2M793_ORCCI</name>
<protein>
    <submittedName>
        <fullName evidence="2">Uncharacterized protein</fullName>
    </submittedName>
</protein>
<comment type="caution">
    <text evidence="2">The sequence shown here is derived from an EMBL/GenBank/DDBJ whole genome shotgun (WGS) entry which is preliminary data.</text>
</comment>
<dbReference type="EMBL" id="LJIJ01003175">
    <property type="protein sequence ID" value="ODM88794.1"/>
    <property type="molecule type" value="Genomic_DNA"/>
</dbReference>
<sequence>MHKFIVFACLFALVAVASAQIGLGLHGGAGYGSLGFGNIAGVNSNQNALGYQFVTREGGPLGGRVHAQAAHAPLGVGIPVVGGLGLGYGLGGGIIG</sequence>
<evidence type="ECO:0000256" key="1">
    <source>
        <dbReference type="SAM" id="SignalP"/>
    </source>
</evidence>
<evidence type="ECO:0000313" key="3">
    <source>
        <dbReference type="Proteomes" id="UP000094527"/>
    </source>
</evidence>
<proteinExistence type="predicted"/>
<keyword evidence="3" id="KW-1185">Reference proteome</keyword>
<keyword evidence="1" id="KW-0732">Signal</keyword>
<organism evidence="2 3">
    <name type="scientific">Orchesella cincta</name>
    <name type="common">Springtail</name>
    <name type="synonym">Podura cincta</name>
    <dbReference type="NCBI Taxonomy" id="48709"/>
    <lineage>
        <taxon>Eukaryota</taxon>
        <taxon>Metazoa</taxon>
        <taxon>Ecdysozoa</taxon>
        <taxon>Arthropoda</taxon>
        <taxon>Hexapoda</taxon>
        <taxon>Collembola</taxon>
        <taxon>Entomobryomorpha</taxon>
        <taxon>Entomobryoidea</taxon>
        <taxon>Orchesellidae</taxon>
        <taxon>Orchesellinae</taxon>
        <taxon>Orchesella</taxon>
    </lineage>
</organism>
<dbReference type="AlphaFoldDB" id="A0A1D2M793"/>
<dbReference type="Proteomes" id="UP000094527">
    <property type="component" value="Unassembled WGS sequence"/>
</dbReference>
<gene>
    <name evidence="2" type="ORF">Ocin01_17885</name>
</gene>
<feature type="signal peptide" evidence="1">
    <location>
        <begin position="1"/>
        <end position="19"/>
    </location>
</feature>
<feature type="chain" id="PRO_5008903546" evidence="1">
    <location>
        <begin position="20"/>
        <end position="96"/>
    </location>
</feature>
<reference evidence="2 3" key="1">
    <citation type="journal article" date="2016" name="Genome Biol. Evol.">
        <title>Gene Family Evolution Reflects Adaptation to Soil Environmental Stressors in the Genome of the Collembolan Orchesella cincta.</title>
        <authorList>
            <person name="Faddeeva-Vakhrusheva A."/>
            <person name="Derks M.F."/>
            <person name="Anvar S.Y."/>
            <person name="Agamennone V."/>
            <person name="Suring W."/>
            <person name="Smit S."/>
            <person name="van Straalen N.M."/>
            <person name="Roelofs D."/>
        </authorList>
    </citation>
    <scope>NUCLEOTIDE SEQUENCE [LARGE SCALE GENOMIC DNA]</scope>
    <source>
        <tissue evidence="2">Mixed pool</tissue>
    </source>
</reference>